<evidence type="ECO:0000256" key="4">
    <source>
        <dbReference type="ARBA" id="ARBA00022692"/>
    </source>
</evidence>
<comment type="similarity">
    <text evidence="2 7">Belongs to the ExbD/TolR family.</text>
</comment>
<keyword evidence="7" id="KW-0813">Transport</keyword>
<dbReference type="RefSeq" id="WP_217335760.1">
    <property type="nucleotide sequence ID" value="NZ_JAHQZT010000021.1"/>
</dbReference>
<keyword evidence="6 8" id="KW-0472">Membrane</keyword>
<evidence type="ECO:0000256" key="1">
    <source>
        <dbReference type="ARBA" id="ARBA00004162"/>
    </source>
</evidence>
<organism evidence="9 10">
    <name type="scientific">Marinobacterium weihaiense</name>
    <dbReference type="NCBI Taxonomy" id="2851016"/>
    <lineage>
        <taxon>Bacteria</taxon>
        <taxon>Pseudomonadati</taxon>
        <taxon>Pseudomonadota</taxon>
        <taxon>Gammaproteobacteria</taxon>
        <taxon>Oceanospirillales</taxon>
        <taxon>Oceanospirillaceae</taxon>
        <taxon>Marinobacterium</taxon>
    </lineage>
</organism>
<keyword evidence="5 8" id="KW-1133">Transmembrane helix</keyword>
<comment type="subcellular location">
    <subcellularLocation>
        <location evidence="1">Cell membrane</location>
        <topology evidence="1">Single-pass membrane protein</topology>
    </subcellularLocation>
    <subcellularLocation>
        <location evidence="7">Cell membrane</location>
        <topology evidence="7">Single-pass type II membrane protein</topology>
    </subcellularLocation>
</comment>
<sequence length="136" mass="15538">MQYYPRKQLSSQSINITPLIDIVFLLLIFFMLTSHFINEKQFEISLPDAESGQEKSVEQPKLISIRADGQLFQAEQLIAVEQLDSLLLQMARDRQPLVLRVDKQAPFEPVMALMDRARQQGVSAIGFAVQQPVEHQ</sequence>
<dbReference type="PANTHER" id="PTHR30558:SF3">
    <property type="entry name" value="BIOPOLYMER TRANSPORT PROTEIN EXBD-RELATED"/>
    <property type="match status" value="1"/>
</dbReference>
<keyword evidence="10" id="KW-1185">Reference proteome</keyword>
<keyword evidence="3" id="KW-1003">Cell membrane</keyword>
<accession>A0ABS6MF56</accession>
<reference evidence="9 10" key="1">
    <citation type="submission" date="2021-06" db="EMBL/GenBank/DDBJ databases">
        <title>Bacterium isolated from marine sediment.</title>
        <authorList>
            <person name="Zhu K.-L."/>
            <person name="Du Z.-J."/>
            <person name="Liang Q.-Y."/>
        </authorList>
    </citation>
    <scope>NUCLEOTIDE SEQUENCE [LARGE SCALE GENOMIC DNA]</scope>
    <source>
        <strain evidence="9 10">A346</strain>
    </source>
</reference>
<proteinExistence type="inferred from homology"/>
<evidence type="ECO:0000256" key="3">
    <source>
        <dbReference type="ARBA" id="ARBA00022475"/>
    </source>
</evidence>
<name>A0ABS6MF56_9GAMM</name>
<dbReference type="Proteomes" id="UP000755551">
    <property type="component" value="Unassembled WGS sequence"/>
</dbReference>
<feature type="transmembrane region" description="Helical" evidence="8">
    <location>
        <begin position="12"/>
        <end position="32"/>
    </location>
</feature>
<gene>
    <name evidence="9" type="ORF">KTN04_13485</name>
</gene>
<evidence type="ECO:0000313" key="9">
    <source>
        <dbReference type="EMBL" id="MBV0934352.1"/>
    </source>
</evidence>
<keyword evidence="7" id="KW-0653">Protein transport</keyword>
<dbReference type="PANTHER" id="PTHR30558">
    <property type="entry name" value="EXBD MEMBRANE COMPONENT OF PMF-DRIVEN MACROMOLECULE IMPORT SYSTEM"/>
    <property type="match status" value="1"/>
</dbReference>
<comment type="caution">
    <text evidence="9">The sequence shown here is derived from an EMBL/GenBank/DDBJ whole genome shotgun (WGS) entry which is preliminary data.</text>
</comment>
<dbReference type="Pfam" id="PF02472">
    <property type="entry name" value="ExbD"/>
    <property type="match status" value="1"/>
</dbReference>
<dbReference type="EMBL" id="JAHQZT010000021">
    <property type="protein sequence ID" value="MBV0934352.1"/>
    <property type="molecule type" value="Genomic_DNA"/>
</dbReference>
<evidence type="ECO:0000313" key="10">
    <source>
        <dbReference type="Proteomes" id="UP000755551"/>
    </source>
</evidence>
<evidence type="ECO:0000256" key="6">
    <source>
        <dbReference type="ARBA" id="ARBA00023136"/>
    </source>
</evidence>
<evidence type="ECO:0000256" key="5">
    <source>
        <dbReference type="ARBA" id="ARBA00022989"/>
    </source>
</evidence>
<protein>
    <submittedName>
        <fullName evidence="9">Biopolymer transporter ExbD</fullName>
    </submittedName>
</protein>
<evidence type="ECO:0000256" key="2">
    <source>
        <dbReference type="ARBA" id="ARBA00005811"/>
    </source>
</evidence>
<keyword evidence="4 7" id="KW-0812">Transmembrane</keyword>
<dbReference type="InterPro" id="IPR003400">
    <property type="entry name" value="ExbD"/>
</dbReference>
<evidence type="ECO:0000256" key="8">
    <source>
        <dbReference type="SAM" id="Phobius"/>
    </source>
</evidence>
<evidence type="ECO:0000256" key="7">
    <source>
        <dbReference type="RuleBase" id="RU003879"/>
    </source>
</evidence>